<protein>
    <submittedName>
        <fullName evidence="14">Transketolase</fullName>
    </submittedName>
</protein>
<comment type="cofactor">
    <cofactor evidence="1">
        <name>Ca(2+)</name>
        <dbReference type="ChEBI" id="CHEBI:29108"/>
    </cofactor>
</comment>
<evidence type="ECO:0000256" key="9">
    <source>
        <dbReference type="ARBA" id="ARBA00022837"/>
    </source>
</evidence>
<reference evidence="14 15" key="1">
    <citation type="submission" date="2018-05" db="EMBL/GenBank/DDBJ databases">
        <title>A metagenomic window into the 2 km-deep terrestrial subsurface aquifer revealed taxonomically and functionally diverse microbial community comprising novel uncultured bacterial lineages.</title>
        <authorList>
            <person name="Kadnikov V.V."/>
            <person name="Mardanov A.V."/>
            <person name="Beletsky A.V."/>
            <person name="Banks D."/>
            <person name="Pimenov N.V."/>
            <person name="Frank Y.A."/>
            <person name="Karnachuk O.V."/>
            <person name="Ravin N.V."/>
        </authorList>
    </citation>
    <scope>NUCLEOTIDE SEQUENCE [LARGE SCALE GENOMIC DNA]</scope>
    <source>
        <strain evidence="14">BY5</strain>
    </source>
</reference>
<evidence type="ECO:0000256" key="4">
    <source>
        <dbReference type="ARBA" id="ARBA00001964"/>
    </source>
</evidence>
<name>A0A367ZWQ8_9BACT</name>
<feature type="domain" description="Transketolase-like pyrimidine-binding" evidence="13">
    <location>
        <begin position="317"/>
        <end position="480"/>
    </location>
</feature>
<dbReference type="Proteomes" id="UP000252355">
    <property type="component" value="Unassembled WGS sequence"/>
</dbReference>
<dbReference type="GO" id="GO:0004802">
    <property type="term" value="F:transketolase activity"/>
    <property type="evidence" value="ECO:0007669"/>
    <property type="project" value="TreeGrafter"/>
</dbReference>
<dbReference type="Pfam" id="PF02780">
    <property type="entry name" value="Transketolase_C"/>
    <property type="match status" value="1"/>
</dbReference>
<organism evidence="14 15">
    <name type="scientific">Candidatus Ozemobacter sibiricus</name>
    <dbReference type="NCBI Taxonomy" id="2268124"/>
    <lineage>
        <taxon>Bacteria</taxon>
        <taxon>Candidatus Ozemobacteria</taxon>
        <taxon>Candidatus Ozemobacterales</taxon>
        <taxon>Candidatus Ozemobacteraceae</taxon>
        <taxon>Candidatus Ozemobacter</taxon>
    </lineage>
</organism>
<dbReference type="InterPro" id="IPR009014">
    <property type="entry name" value="Transketo_C/PFOR_II"/>
</dbReference>
<proteinExistence type="inferred from homology"/>
<dbReference type="InterPro" id="IPR029061">
    <property type="entry name" value="THDP-binding"/>
</dbReference>
<evidence type="ECO:0000313" key="14">
    <source>
        <dbReference type="EMBL" id="RCK81782.1"/>
    </source>
</evidence>
<comment type="similarity">
    <text evidence="5">Belongs to the transketolase family.</text>
</comment>
<evidence type="ECO:0000256" key="2">
    <source>
        <dbReference type="ARBA" id="ARBA00001936"/>
    </source>
</evidence>
<dbReference type="Gene3D" id="3.40.50.970">
    <property type="match status" value="2"/>
</dbReference>
<keyword evidence="8" id="KW-0479">Metal-binding</keyword>
<comment type="cofactor">
    <cofactor evidence="3">
        <name>Mg(2+)</name>
        <dbReference type="ChEBI" id="CHEBI:18420"/>
    </cofactor>
</comment>
<keyword evidence="7" id="KW-0808">Transferase</keyword>
<evidence type="ECO:0000259" key="13">
    <source>
        <dbReference type="SMART" id="SM00861"/>
    </source>
</evidence>
<dbReference type="InterPro" id="IPR005475">
    <property type="entry name" value="Transketolase-like_Pyr-bd"/>
</dbReference>
<comment type="cofactor">
    <cofactor evidence="2">
        <name>Mn(2+)</name>
        <dbReference type="ChEBI" id="CHEBI:29035"/>
    </cofactor>
</comment>
<dbReference type="InterPro" id="IPR051424">
    <property type="entry name" value="Transketolase-like"/>
</dbReference>
<dbReference type="Gene3D" id="3.40.50.920">
    <property type="match status" value="1"/>
</dbReference>
<dbReference type="EMBL" id="QOQW01000001">
    <property type="protein sequence ID" value="RCK81782.1"/>
    <property type="molecule type" value="Genomic_DNA"/>
</dbReference>
<evidence type="ECO:0000256" key="5">
    <source>
        <dbReference type="ARBA" id="ARBA00007131"/>
    </source>
</evidence>
<dbReference type="PROSITE" id="PS00802">
    <property type="entry name" value="TRANSKETOLASE_2"/>
    <property type="match status" value="1"/>
</dbReference>
<dbReference type="CDD" id="cd02012">
    <property type="entry name" value="TPP_TK"/>
    <property type="match status" value="1"/>
</dbReference>
<dbReference type="InterPro" id="IPR005474">
    <property type="entry name" value="Transketolase_N"/>
</dbReference>
<dbReference type="InterPro" id="IPR033248">
    <property type="entry name" value="Transketolase_C"/>
</dbReference>
<comment type="caution">
    <text evidence="14">The sequence shown here is derived from an EMBL/GenBank/DDBJ whole genome shotgun (WGS) entry which is preliminary data.</text>
</comment>
<dbReference type="NCBIfam" id="NF004559">
    <property type="entry name" value="PRK05899.2-5"/>
    <property type="match status" value="1"/>
</dbReference>
<dbReference type="SMART" id="SM00861">
    <property type="entry name" value="Transket_pyr"/>
    <property type="match status" value="1"/>
</dbReference>
<dbReference type="PANTHER" id="PTHR43195">
    <property type="entry name" value="TRANSKETOLASE"/>
    <property type="match status" value="1"/>
</dbReference>
<evidence type="ECO:0000313" key="15">
    <source>
        <dbReference type="Proteomes" id="UP000252355"/>
    </source>
</evidence>
<dbReference type="AlphaFoldDB" id="A0A367ZWQ8"/>
<evidence type="ECO:0000256" key="12">
    <source>
        <dbReference type="SAM" id="MobiDB-lite"/>
    </source>
</evidence>
<evidence type="ECO:0000256" key="1">
    <source>
        <dbReference type="ARBA" id="ARBA00001913"/>
    </source>
</evidence>
<evidence type="ECO:0000256" key="10">
    <source>
        <dbReference type="ARBA" id="ARBA00022842"/>
    </source>
</evidence>
<dbReference type="CDD" id="cd07033">
    <property type="entry name" value="TPP_PYR_DXS_TK_like"/>
    <property type="match status" value="1"/>
</dbReference>
<dbReference type="Pfam" id="PF02779">
    <property type="entry name" value="Transket_pyr"/>
    <property type="match status" value="1"/>
</dbReference>
<dbReference type="GO" id="GO:0005737">
    <property type="term" value="C:cytoplasm"/>
    <property type="evidence" value="ECO:0007669"/>
    <property type="project" value="UniProtKB-ARBA"/>
</dbReference>
<keyword evidence="9" id="KW-0106">Calcium</keyword>
<keyword evidence="10" id="KW-0460">Magnesium</keyword>
<evidence type="ECO:0000256" key="7">
    <source>
        <dbReference type="ARBA" id="ARBA00022679"/>
    </source>
</evidence>
<gene>
    <name evidence="14" type="ORF">OZSIB_0916</name>
</gene>
<dbReference type="SUPFAM" id="SSF52922">
    <property type="entry name" value="TK C-terminal domain-like"/>
    <property type="match status" value="1"/>
</dbReference>
<evidence type="ECO:0000256" key="6">
    <source>
        <dbReference type="ARBA" id="ARBA00011738"/>
    </source>
</evidence>
<accession>A0A367ZWQ8</accession>
<dbReference type="FunFam" id="3.40.50.970:FF:000129">
    <property type="entry name" value="Transketolase"/>
    <property type="match status" value="1"/>
</dbReference>
<dbReference type="InterPro" id="IPR020826">
    <property type="entry name" value="Transketolase_BS"/>
</dbReference>
<dbReference type="GO" id="GO:0030976">
    <property type="term" value="F:thiamine pyrophosphate binding"/>
    <property type="evidence" value="ECO:0007669"/>
    <property type="project" value="TreeGrafter"/>
</dbReference>
<dbReference type="SUPFAM" id="SSF52518">
    <property type="entry name" value="Thiamin diphosphate-binding fold (THDP-binding)"/>
    <property type="match status" value="2"/>
</dbReference>
<dbReference type="GO" id="GO:0046872">
    <property type="term" value="F:metal ion binding"/>
    <property type="evidence" value="ECO:0007669"/>
    <property type="project" value="UniProtKB-KW"/>
</dbReference>
<dbReference type="PANTHER" id="PTHR43195:SF1">
    <property type="entry name" value="FI06132P-RELATED"/>
    <property type="match status" value="1"/>
</dbReference>
<evidence type="ECO:0000256" key="8">
    <source>
        <dbReference type="ARBA" id="ARBA00022723"/>
    </source>
</evidence>
<keyword evidence="11" id="KW-0786">Thiamine pyrophosphate</keyword>
<feature type="region of interest" description="Disordered" evidence="12">
    <location>
        <begin position="280"/>
        <end position="315"/>
    </location>
</feature>
<comment type="subunit">
    <text evidence="6">Homodimer.</text>
</comment>
<dbReference type="Pfam" id="PF00456">
    <property type="entry name" value="Transketolase_N"/>
    <property type="match status" value="1"/>
</dbReference>
<comment type="cofactor">
    <cofactor evidence="4">
        <name>thiamine diphosphate</name>
        <dbReference type="ChEBI" id="CHEBI:58937"/>
    </cofactor>
</comment>
<evidence type="ECO:0000256" key="3">
    <source>
        <dbReference type="ARBA" id="ARBA00001946"/>
    </source>
</evidence>
<sequence length="620" mass="66258">MSRQPALIRELKHRAARIRWMSLKSTAQAGSGHPTSCNSAADLLAALFFHVMRYDPQNPGSSANDRLVLSKGHAAPALYAAWCEAGYLTEEQVYTLRQMNSPIEGHPMPYLPFVDVATGSLGQGLSVGLGIALHQAKVMKNDARTFVLLGDGEMAEGSVWEAFALAAHLKMDNLMAIVDVNRLGQSRETMHGHDLRAYARKVEAFGWEALTCNGHDFEDILTAFQRALKVKGKPACILAKTIKGYGVSAIADLDNWHGKPLKPGPELDKALEEVAADLMKTPPKPSIPKPSATQAPPLASERPASFPPPPYAPDAKVATRQAVGDALLALGGADSRIWVIDGDTQNSTYSQKFADRYPDRFVECFIAEQNMAGIAAGLAARGLIPFGVTFGAFLARAFDQIRMSALSGLPVKFLGTHAGISIGEDGPSQMALEDLAFFRTLPNGAVLYPSDAVSAYGTILALARHNGPGYVRLSRPATPILYPVGEQFPLGEIKIIHAGKAPKLTVISAGVIIHEVLRALKDHPNAHQVQVIDLYCLKPFPTAQVAEAVGATGGRVVVFEEHAPAGGIGEAVATALAGKIREWTHVAVDRVPRSGPPEALLASFGLSASTIRERLTQLLA</sequence>
<evidence type="ECO:0000256" key="11">
    <source>
        <dbReference type="ARBA" id="ARBA00023052"/>
    </source>
</evidence>